<proteinExistence type="predicted"/>
<keyword evidence="3" id="KW-1185">Reference proteome</keyword>
<name>A0A9X4QQH3_9BACL</name>
<dbReference type="PANTHER" id="PTHR37305:SF2">
    <property type="entry name" value="BACITRACIN TRANSPORT PERMEASE PROTEIN BCRB"/>
    <property type="match status" value="1"/>
</dbReference>
<accession>A0A9X4QQH3</accession>
<dbReference type="RefSeq" id="WP_277568643.1">
    <property type="nucleotide sequence ID" value="NZ_JAPDHZ010000008.1"/>
</dbReference>
<keyword evidence="1" id="KW-0812">Transmembrane</keyword>
<gene>
    <name evidence="2" type="ORF">OMP38_31950</name>
</gene>
<feature type="transmembrane region" description="Helical" evidence="1">
    <location>
        <begin position="119"/>
        <end position="141"/>
    </location>
</feature>
<dbReference type="GO" id="GO:0140359">
    <property type="term" value="F:ABC-type transporter activity"/>
    <property type="evidence" value="ECO:0007669"/>
    <property type="project" value="InterPro"/>
</dbReference>
<feature type="transmembrane region" description="Helical" evidence="1">
    <location>
        <begin position="161"/>
        <end position="182"/>
    </location>
</feature>
<sequence>MSAALYKQMMRVNLKGFLNYAFGSAFYIFLMFWLYPGIAKNTEALDDIVATMPEGVGRAFSLNGFDSAEAFISGEYYGLILVLILAIVSVQLSTQLMARMIDRGSMAYLLSTPTTRVRIALTQACVLVSGLLLILGATTLAGFAGKAWLLGDRYAFDGGRFVLLNAAAFLMFFAVAGIAFLVSAASSDEKRALGLSGAIVFGFYSLDLLGKLGDGIAWMRGLSIFSLYRPGDIVGGEAFPRARLRAARGDRVSLLRGRHTGIQTEGSAALIRSSPAPSAARNCTKRAA</sequence>
<dbReference type="Pfam" id="PF12679">
    <property type="entry name" value="ABC2_membrane_2"/>
    <property type="match status" value="1"/>
</dbReference>
<keyword evidence="1" id="KW-1133">Transmembrane helix</keyword>
<dbReference type="AlphaFoldDB" id="A0A9X4QQH3"/>
<protein>
    <submittedName>
        <fullName evidence="2">ABC transporter permease</fullName>
    </submittedName>
</protein>
<dbReference type="Proteomes" id="UP001153387">
    <property type="component" value="Unassembled WGS sequence"/>
</dbReference>
<feature type="transmembrane region" description="Helical" evidence="1">
    <location>
        <begin position="76"/>
        <end position="98"/>
    </location>
</feature>
<dbReference type="EMBL" id="JAPDHZ010000008">
    <property type="protein sequence ID" value="MDG0794928.1"/>
    <property type="molecule type" value="Genomic_DNA"/>
</dbReference>
<dbReference type="PANTHER" id="PTHR37305">
    <property type="entry name" value="INTEGRAL MEMBRANE PROTEIN-RELATED"/>
    <property type="match status" value="1"/>
</dbReference>
<evidence type="ECO:0000313" key="3">
    <source>
        <dbReference type="Proteomes" id="UP001153387"/>
    </source>
</evidence>
<comment type="caution">
    <text evidence="2">The sequence shown here is derived from an EMBL/GenBank/DDBJ whole genome shotgun (WGS) entry which is preliminary data.</text>
</comment>
<dbReference type="GO" id="GO:0005886">
    <property type="term" value="C:plasma membrane"/>
    <property type="evidence" value="ECO:0007669"/>
    <property type="project" value="UniProtKB-SubCell"/>
</dbReference>
<keyword evidence="1" id="KW-0472">Membrane</keyword>
<evidence type="ECO:0000313" key="2">
    <source>
        <dbReference type="EMBL" id="MDG0794928.1"/>
    </source>
</evidence>
<feature type="transmembrane region" description="Helical" evidence="1">
    <location>
        <begin position="17"/>
        <end position="35"/>
    </location>
</feature>
<organism evidence="2 3">
    <name type="scientific">Cohnella ginsengisoli</name>
    <dbReference type="NCBI Taxonomy" id="425004"/>
    <lineage>
        <taxon>Bacteria</taxon>
        <taxon>Bacillati</taxon>
        <taxon>Bacillota</taxon>
        <taxon>Bacilli</taxon>
        <taxon>Bacillales</taxon>
        <taxon>Paenibacillaceae</taxon>
        <taxon>Cohnella</taxon>
    </lineage>
</organism>
<reference evidence="2 3" key="1">
    <citation type="submission" date="2022-10" db="EMBL/GenBank/DDBJ databases">
        <title>Comparative genomic analysis of Cohnella hashimotonis sp. nov., isolated from the International Space Station.</title>
        <authorList>
            <person name="Simpson A."/>
            <person name="Venkateswaran K."/>
        </authorList>
    </citation>
    <scope>NUCLEOTIDE SEQUENCE [LARGE SCALE GENOMIC DNA]</scope>
    <source>
        <strain evidence="2 3">DSM 18997</strain>
    </source>
</reference>
<evidence type="ECO:0000256" key="1">
    <source>
        <dbReference type="SAM" id="Phobius"/>
    </source>
</evidence>